<keyword evidence="1" id="KW-1133">Transmembrane helix</keyword>
<dbReference type="Proteomes" id="UP000034893">
    <property type="component" value="Unassembled WGS sequence"/>
</dbReference>
<proteinExistence type="predicted"/>
<name>A0A0G0LNW1_9BACT</name>
<evidence type="ECO:0000313" key="2">
    <source>
        <dbReference type="EMBL" id="KKQ89650.1"/>
    </source>
</evidence>
<keyword evidence="1" id="KW-0472">Membrane</keyword>
<feature type="transmembrane region" description="Helical" evidence="1">
    <location>
        <begin position="57"/>
        <end position="79"/>
    </location>
</feature>
<accession>A0A0G0LNW1</accession>
<feature type="transmembrane region" description="Helical" evidence="1">
    <location>
        <begin position="7"/>
        <end position="31"/>
    </location>
</feature>
<dbReference type="Pfam" id="PF18926">
    <property type="entry name" value="DUF5676"/>
    <property type="match status" value="1"/>
</dbReference>
<evidence type="ECO:0000313" key="3">
    <source>
        <dbReference type="Proteomes" id="UP000034893"/>
    </source>
</evidence>
<evidence type="ECO:0000256" key="1">
    <source>
        <dbReference type="SAM" id="Phobius"/>
    </source>
</evidence>
<keyword evidence="1" id="KW-0812">Transmembrane</keyword>
<dbReference type="InterPro" id="IPR044020">
    <property type="entry name" value="DUF5676"/>
</dbReference>
<sequence>MKEQAFANALAAVTGIVYVVCSLSVALFPGFSKVVGQSWFHGMDIGLIWTGNARGNFLLGIISAVIGMWLAGYIFAWFYNQFAKNK</sequence>
<dbReference type="AlphaFoldDB" id="A0A0G0LNW1"/>
<dbReference type="EMBL" id="LBVP01000010">
    <property type="protein sequence ID" value="KKQ89650.1"/>
    <property type="molecule type" value="Genomic_DNA"/>
</dbReference>
<reference evidence="2 3" key="1">
    <citation type="journal article" date="2015" name="Nature">
        <title>rRNA introns, odd ribosomes, and small enigmatic genomes across a large radiation of phyla.</title>
        <authorList>
            <person name="Brown C.T."/>
            <person name="Hug L.A."/>
            <person name="Thomas B.C."/>
            <person name="Sharon I."/>
            <person name="Castelle C.J."/>
            <person name="Singh A."/>
            <person name="Wilkins M.J."/>
            <person name="Williams K.H."/>
            <person name="Banfield J.F."/>
        </authorList>
    </citation>
    <scope>NUCLEOTIDE SEQUENCE [LARGE SCALE GENOMIC DNA]</scope>
</reference>
<organism evidence="2 3">
    <name type="scientific">Candidatus Curtissbacteria bacterium GW2011_GWC2_38_9</name>
    <dbReference type="NCBI Taxonomy" id="1618414"/>
    <lineage>
        <taxon>Bacteria</taxon>
        <taxon>Candidatus Curtissiibacteriota</taxon>
    </lineage>
</organism>
<comment type="caution">
    <text evidence="2">The sequence shown here is derived from an EMBL/GenBank/DDBJ whole genome shotgun (WGS) entry which is preliminary data.</text>
</comment>
<protein>
    <submittedName>
        <fullName evidence="2">Uncharacterized protein</fullName>
    </submittedName>
</protein>
<gene>
    <name evidence="2" type="ORF">UT12_C0010G0021</name>
</gene>